<dbReference type="Proteomes" id="UP001432000">
    <property type="component" value="Chromosome"/>
</dbReference>
<gene>
    <name evidence="5" type="ORF">WDS16_26630</name>
</gene>
<evidence type="ECO:0000256" key="1">
    <source>
        <dbReference type="ARBA" id="ARBA00022630"/>
    </source>
</evidence>
<keyword evidence="1" id="KW-0285">Flavoprotein</keyword>
<dbReference type="RefSeq" id="WP_338889104.1">
    <property type="nucleotide sequence ID" value="NZ_CP147846.1"/>
</dbReference>
<evidence type="ECO:0000256" key="2">
    <source>
        <dbReference type="ARBA" id="ARBA00022827"/>
    </source>
</evidence>
<proteinExistence type="predicted"/>
<dbReference type="InterPro" id="IPR036250">
    <property type="entry name" value="AcylCo_DH-like_C"/>
</dbReference>
<dbReference type="InterPro" id="IPR009075">
    <property type="entry name" value="AcylCo_DH/oxidase_C"/>
</dbReference>
<dbReference type="InterPro" id="IPR046373">
    <property type="entry name" value="Acyl-CoA_Oxase/DH_mid-dom_sf"/>
</dbReference>
<organism evidence="5 6">
    <name type="scientific">Rhodococcus sovatensis</name>
    <dbReference type="NCBI Taxonomy" id="1805840"/>
    <lineage>
        <taxon>Bacteria</taxon>
        <taxon>Bacillati</taxon>
        <taxon>Actinomycetota</taxon>
        <taxon>Actinomycetes</taxon>
        <taxon>Mycobacteriales</taxon>
        <taxon>Nocardiaceae</taxon>
        <taxon>Rhodococcus</taxon>
    </lineage>
</organism>
<evidence type="ECO:0000259" key="4">
    <source>
        <dbReference type="Pfam" id="PF00441"/>
    </source>
</evidence>
<dbReference type="Gene3D" id="2.40.110.10">
    <property type="entry name" value="Butyryl-CoA Dehydrogenase, subunit A, domain 2"/>
    <property type="match status" value="1"/>
</dbReference>
<dbReference type="Gene3D" id="1.20.140.10">
    <property type="entry name" value="Butyryl-CoA Dehydrogenase, subunit A, domain 3"/>
    <property type="match status" value="1"/>
</dbReference>
<dbReference type="SUPFAM" id="SSF47203">
    <property type="entry name" value="Acyl-CoA dehydrogenase C-terminal domain-like"/>
    <property type="match status" value="1"/>
</dbReference>
<dbReference type="Pfam" id="PF00441">
    <property type="entry name" value="Acyl-CoA_dh_1"/>
    <property type="match status" value="1"/>
</dbReference>
<accession>A0ABZ2PHU3</accession>
<dbReference type="PANTHER" id="PTHR43884:SF20">
    <property type="entry name" value="ACYL-COA DEHYDROGENASE FADE28"/>
    <property type="match status" value="1"/>
</dbReference>
<sequence>MNLNWGEDHSVLVEVAKSVFPKYSPLVDRANSVSYADQLAQFRDLDWLQLGDATGLSSECAALGSIAGIFVEMGYALVDTPLLDLTIARDVAMVLATDASTKLAESIGSGAASVIPVLGREDWGSQLNLENGILRGTALAVAYAENADSFLVEAVEGSETVVAIVDAGSGSTVAAMPNIGRYPLFAVTFEDAPVTADSILARGASADAALEVATQRAAVLRAAQVHGAGKRLLDITVRYAQERNQFGGPIGRFQAVQYLCTDMTINVHLTSAYVRAAANAIDNRAPSQPHLALMCKQAAETAREMVHSAHEVHAGMGYMVESNVHLFTNAAKRWQYDFGTDATNDALVTSAVEHIYAGAGL</sequence>
<evidence type="ECO:0000313" key="5">
    <source>
        <dbReference type="EMBL" id="WXG68718.1"/>
    </source>
</evidence>
<name>A0ABZ2PHU3_9NOCA</name>
<dbReference type="PANTHER" id="PTHR43884">
    <property type="entry name" value="ACYL-COA DEHYDROGENASE"/>
    <property type="match status" value="1"/>
</dbReference>
<keyword evidence="6" id="KW-1185">Reference proteome</keyword>
<keyword evidence="3" id="KW-0560">Oxidoreductase</keyword>
<reference evidence="5 6" key="1">
    <citation type="submission" date="2024-03" db="EMBL/GenBank/DDBJ databases">
        <title>Natural products discovery in diverse microorganisms through a two-stage MS feature dereplication strategy.</title>
        <authorList>
            <person name="Zhang R."/>
        </authorList>
    </citation>
    <scope>NUCLEOTIDE SEQUENCE [LARGE SCALE GENOMIC DNA]</scope>
    <source>
        <strain evidence="5 6">18930</strain>
    </source>
</reference>
<protein>
    <submittedName>
        <fullName evidence="5">Acyl-CoA dehydrogenase family protein</fullName>
    </submittedName>
</protein>
<feature type="domain" description="Acyl-CoA dehydrogenase/oxidase C-terminal" evidence="4">
    <location>
        <begin position="217"/>
        <end position="343"/>
    </location>
</feature>
<evidence type="ECO:0000313" key="6">
    <source>
        <dbReference type="Proteomes" id="UP001432000"/>
    </source>
</evidence>
<dbReference type="EMBL" id="CP147846">
    <property type="protein sequence ID" value="WXG68718.1"/>
    <property type="molecule type" value="Genomic_DNA"/>
</dbReference>
<keyword evidence="2" id="KW-0274">FAD</keyword>
<evidence type="ECO:0000256" key="3">
    <source>
        <dbReference type="ARBA" id="ARBA00023002"/>
    </source>
</evidence>